<gene>
    <name evidence="2" type="ORF">VB248_00610</name>
</gene>
<keyword evidence="1" id="KW-0732">Signal</keyword>
<feature type="chain" id="PRO_5046275613" description="Lipocalin-like domain-containing protein" evidence="1">
    <location>
        <begin position="23"/>
        <end position="145"/>
    </location>
</feature>
<evidence type="ECO:0008006" key="4">
    <source>
        <dbReference type="Google" id="ProtNLM"/>
    </source>
</evidence>
<evidence type="ECO:0000313" key="3">
    <source>
        <dbReference type="Proteomes" id="UP001302949"/>
    </source>
</evidence>
<evidence type="ECO:0000256" key="1">
    <source>
        <dbReference type="SAM" id="SignalP"/>
    </source>
</evidence>
<name>A0ABU5Q4R6_9BACT</name>
<dbReference type="RefSeq" id="WP_323294789.1">
    <property type="nucleotide sequence ID" value="NZ_JAYFUM010000001.1"/>
</dbReference>
<protein>
    <recommendedName>
        <fullName evidence="4">Lipocalin-like domain-containing protein</fullName>
    </recommendedName>
</protein>
<proteinExistence type="predicted"/>
<dbReference type="Proteomes" id="UP001302949">
    <property type="component" value="Unassembled WGS sequence"/>
</dbReference>
<dbReference type="PROSITE" id="PS51257">
    <property type="entry name" value="PROKAR_LIPOPROTEIN"/>
    <property type="match status" value="1"/>
</dbReference>
<accession>A0ABU5Q4R6</accession>
<evidence type="ECO:0000313" key="2">
    <source>
        <dbReference type="EMBL" id="MEA5137608.1"/>
    </source>
</evidence>
<comment type="caution">
    <text evidence="2">The sequence shown here is derived from an EMBL/GenBank/DDBJ whole genome shotgun (WGS) entry which is preliminary data.</text>
</comment>
<dbReference type="EMBL" id="JAYFUM010000001">
    <property type="protein sequence ID" value="MEA5137608.1"/>
    <property type="molecule type" value="Genomic_DNA"/>
</dbReference>
<organism evidence="2 3">
    <name type="scientific">Arcicella rigui</name>
    <dbReference type="NCBI Taxonomy" id="797020"/>
    <lineage>
        <taxon>Bacteria</taxon>
        <taxon>Pseudomonadati</taxon>
        <taxon>Bacteroidota</taxon>
        <taxon>Cytophagia</taxon>
        <taxon>Cytophagales</taxon>
        <taxon>Flectobacillaceae</taxon>
        <taxon>Arcicella</taxon>
    </lineage>
</organism>
<sequence>MMKSLYRCIFLLLILASCNIKEDIEPTTQTTLVGKWTATGRMQSQNEDNTWGNWYVLQTFAAVPVSIWEFTSDGRFLRDGNPGASCCFAGDRYKTKGNELIFSEFENNCANLRCVPCNDWDFSFTDNDTLVLRQCTSKYEFKRVK</sequence>
<reference evidence="2 3" key="1">
    <citation type="submission" date="2023-12" db="EMBL/GenBank/DDBJ databases">
        <title>Novel species of the genus Arcicella isolated from rivers.</title>
        <authorList>
            <person name="Lu H."/>
        </authorList>
    </citation>
    <scope>NUCLEOTIDE SEQUENCE [LARGE SCALE GENOMIC DNA]</scope>
    <source>
        <strain evidence="2 3">KCTC 23307</strain>
    </source>
</reference>
<feature type="signal peptide" evidence="1">
    <location>
        <begin position="1"/>
        <end position="22"/>
    </location>
</feature>
<keyword evidence="3" id="KW-1185">Reference proteome</keyword>